<dbReference type="InterPro" id="IPR022634">
    <property type="entry name" value="DNA_polIII_beta_N"/>
</dbReference>
<keyword evidence="8" id="KW-0238">DNA-binding</keyword>
<dbReference type="InterPro" id="IPR001001">
    <property type="entry name" value="DNA_polIII_beta"/>
</dbReference>
<evidence type="ECO:0000256" key="9">
    <source>
        <dbReference type="PIRNR" id="PIRNR000804"/>
    </source>
</evidence>
<evidence type="ECO:0000256" key="6">
    <source>
        <dbReference type="ARBA" id="ARBA00022705"/>
    </source>
</evidence>
<dbReference type="InterPro" id="IPR022637">
    <property type="entry name" value="DNA_polIII_beta_cen"/>
</dbReference>
<dbReference type="NCBIfam" id="TIGR00663">
    <property type="entry name" value="dnan"/>
    <property type="match status" value="1"/>
</dbReference>
<dbReference type="Proteomes" id="UP000176914">
    <property type="component" value="Unassembled WGS sequence"/>
</dbReference>
<dbReference type="EMBL" id="MFLL01000010">
    <property type="protein sequence ID" value="OGG69623.1"/>
    <property type="molecule type" value="Genomic_DNA"/>
</dbReference>
<feature type="domain" description="DNA polymerase III beta sliding clamp C-terminal" evidence="12">
    <location>
        <begin position="243"/>
        <end position="363"/>
    </location>
</feature>
<comment type="subcellular location">
    <subcellularLocation>
        <location evidence="1 9">Cytoplasm</location>
    </subcellularLocation>
</comment>
<dbReference type="SUPFAM" id="SSF55979">
    <property type="entry name" value="DNA clamp"/>
    <property type="match status" value="3"/>
</dbReference>
<accession>A0A1F6E7D9</accession>
<dbReference type="AlphaFoldDB" id="A0A1F6E7D9"/>
<evidence type="ECO:0000256" key="7">
    <source>
        <dbReference type="ARBA" id="ARBA00022932"/>
    </source>
</evidence>
<dbReference type="GO" id="GO:0003677">
    <property type="term" value="F:DNA binding"/>
    <property type="evidence" value="ECO:0007669"/>
    <property type="project" value="UniProtKB-UniRule"/>
</dbReference>
<dbReference type="GO" id="GO:0009360">
    <property type="term" value="C:DNA polymerase III complex"/>
    <property type="evidence" value="ECO:0007669"/>
    <property type="project" value="InterPro"/>
</dbReference>
<evidence type="ECO:0000256" key="8">
    <source>
        <dbReference type="ARBA" id="ARBA00023125"/>
    </source>
</evidence>
<dbReference type="PANTHER" id="PTHR30478:SF0">
    <property type="entry name" value="BETA SLIDING CLAMP"/>
    <property type="match status" value="1"/>
</dbReference>
<evidence type="ECO:0000313" key="13">
    <source>
        <dbReference type="EMBL" id="OGG69623.1"/>
    </source>
</evidence>
<dbReference type="SMART" id="SM00480">
    <property type="entry name" value="POL3Bc"/>
    <property type="match status" value="1"/>
</dbReference>
<dbReference type="Pfam" id="PF02767">
    <property type="entry name" value="DNA_pol3_beta_2"/>
    <property type="match status" value="1"/>
</dbReference>
<dbReference type="Pfam" id="PF02768">
    <property type="entry name" value="DNA_pol3_beta_3"/>
    <property type="match status" value="1"/>
</dbReference>
<evidence type="ECO:0000259" key="10">
    <source>
        <dbReference type="Pfam" id="PF00712"/>
    </source>
</evidence>
<dbReference type="GO" id="GO:0005737">
    <property type="term" value="C:cytoplasm"/>
    <property type="evidence" value="ECO:0007669"/>
    <property type="project" value="UniProtKB-SubCell"/>
</dbReference>
<proteinExistence type="inferred from homology"/>
<comment type="subunit">
    <text evidence="9">Forms a ring-shaped head-to-tail homodimer around DNA.</text>
</comment>
<evidence type="ECO:0000313" key="14">
    <source>
        <dbReference type="Proteomes" id="UP000176914"/>
    </source>
</evidence>
<comment type="caution">
    <text evidence="13">The sequence shown here is derived from an EMBL/GenBank/DDBJ whole genome shotgun (WGS) entry which is preliminary data.</text>
</comment>
<evidence type="ECO:0000256" key="4">
    <source>
        <dbReference type="ARBA" id="ARBA00022679"/>
    </source>
</evidence>
<evidence type="ECO:0000256" key="1">
    <source>
        <dbReference type="ARBA" id="ARBA00004496"/>
    </source>
</evidence>
<dbReference type="Gene3D" id="3.70.10.10">
    <property type="match status" value="1"/>
</dbReference>
<keyword evidence="3 9" id="KW-0963">Cytoplasm</keyword>
<evidence type="ECO:0000256" key="3">
    <source>
        <dbReference type="ARBA" id="ARBA00022490"/>
    </source>
</evidence>
<keyword evidence="5 9" id="KW-0548">Nucleotidyltransferase</keyword>
<protein>
    <recommendedName>
        <fullName evidence="9">Beta sliding clamp</fullName>
    </recommendedName>
</protein>
<dbReference type="InterPro" id="IPR046938">
    <property type="entry name" value="DNA_clamp_sf"/>
</dbReference>
<dbReference type="GO" id="GO:0003887">
    <property type="term" value="F:DNA-directed DNA polymerase activity"/>
    <property type="evidence" value="ECO:0007669"/>
    <property type="project" value="UniProtKB-UniRule"/>
</dbReference>
<evidence type="ECO:0000256" key="5">
    <source>
        <dbReference type="ARBA" id="ARBA00022695"/>
    </source>
</evidence>
<evidence type="ECO:0000256" key="2">
    <source>
        <dbReference type="ARBA" id="ARBA00010752"/>
    </source>
</evidence>
<dbReference type="PANTHER" id="PTHR30478">
    <property type="entry name" value="DNA POLYMERASE III SUBUNIT BETA"/>
    <property type="match status" value="1"/>
</dbReference>
<evidence type="ECO:0000259" key="11">
    <source>
        <dbReference type="Pfam" id="PF02767"/>
    </source>
</evidence>
<reference evidence="13 14" key="1">
    <citation type="journal article" date="2016" name="Nat. Commun.">
        <title>Thousands of microbial genomes shed light on interconnected biogeochemical processes in an aquifer system.</title>
        <authorList>
            <person name="Anantharaman K."/>
            <person name="Brown C.T."/>
            <person name="Hug L.A."/>
            <person name="Sharon I."/>
            <person name="Castelle C.J."/>
            <person name="Probst A.J."/>
            <person name="Thomas B.C."/>
            <person name="Singh A."/>
            <person name="Wilkins M.J."/>
            <person name="Karaoz U."/>
            <person name="Brodie E.L."/>
            <person name="Williams K.H."/>
            <person name="Hubbard S.S."/>
            <person name="Banfield J.F."/>
        </authorList>
    </citation>
    <scope>NUCLEOTIDE SEQUENCE [LARGE SCALE GENOMIC DNA]</scope>
</reference>
<organism evidence="13 14">
    <name type="scientific">Candidatus Kaiserbacteria bacterium RIFCSPHIGHO2_02_FULL_55_25</name>
    <dbReference type="NCBI Taxonomy" id="1798498"/>
    <lineage>
        <taxon>Bacteria</taxon>
        <taxon>Candidatus Kaiseribacteriota</taxon>
    </lineage>
</organism>
<feature type="domain" description="DNA polymerase III beta sliding clamp N-terminal" evidence="10">
    <location>
        <begin position="1"/>
        <end position="117"/>
    </location>
</feature>
<comment type="similarity">
    <text evidence="2 9">Belongs to the beta sliding clamp family.</text>
</comment>
<feature type="domain" description="DNA polymerase III beta sliding clamp central" evidence="11">
    <location>
        <begin position="127"/>
        <end position="241"/>
    </location>
</feature>
<dbReference type="Pfam" id="PF00712">
    <property type="entry name" value="DNA_pol3_beta"/>
    <property type="match status" value="1"/>
</dbReference>
<keyword evidence="4 9" id="KW-0808">Transferase</keyword>
<name>A0A1F6E7D9_9BACT</name>
<sequence>MKITTTKEKILNTILMAERVTGKKESLPILACILIEVTKDIILRATNLEAGFEATIPGEVSEEGIIAVPAAILSQTIRSIGGDKVTFSTDDSNLLVESRGTKTLIKAISHDEFPALPKSAGKNKISLSRERLVRGVQAVSYAASPSMIRPDLGSVYLSIKDGAMVCVATDSFRLAEKTVSENGTKAEGDVLIPLKHALELVHILEHVTDDSVSLAAEESQLAVSAGGMRYVSRVVDATFPNYKEIIPKKFTTEATVLKGDLTEMLRKARVFAGADMHVGLHIYPKKKIFSALARSSDVGEMSDSIDAALSGEDLDINFHIGYIADCLSSIESDSVTLGFAGTGKPLVIRGVSDSSFLYLVMPLNR</sequence>
<keyword evidence="6 9" id="KW-0235">DNA replication</keyword>
<dbReference type="InterPro" id="IPR022635">
    <property type="entry name" value="DNA_polIII_beta_C"/>
</dbReference>
<dbReference type="Gene3D" id="3.10.150.10">
    <property type="entry name" value="DNA Polymerase III, subunit A, domain 2"/>
    <property type="match status" value="1"/>
</dbReference>
<dbReference type="GO" id="GO:0008408">
    <property type="term" value="F:3'-5' exonuclease activity"/>
    <property type="evidence" value="ECO:0007669"/>
    <property type="project" value="InterPro"/>
</dbReference>
<keyword evidence="7 9" id="KW-0239">DNA-directed DNA polymerase</keyword>
<gene>
    <name evidence="13" type="ORF">A3C20_03825</name>
</gene>
<dbReference type="CDD" id="cd00140">
    <property type="entry name" value="beta_clamp"/>
    <property type="match status" value="1"/>
</dbReference>
<evidence type="ECO:0000259" key="12">
    <source>
        <dbReference type="Pfam" id="PF02768"/>
    </source>
</evidence>
<dbReference type="PIRSF" id="PIRSF000804">
    <property type="entry name" value="DNA_pol_III_b"/>
    <property type="match status" value="1"/>
</dbReference>
<dbReference type="GO" id="GO:0006271">
    <property type="term" value="P:DNA strand elongation involved in DNA replication"/>
    <property type="evidence" value="ECO:0007669"/>
    <property type="project" value="TreeGrafter"/>
</dbReference>
<comment type="function">
    <text evidence="9">Confers DNA tethering and processivity to DNA polymerases and other proteins. Acts as a clamp, forming a ring around DNA (a reaction catalyzed by the clamp-loading complex) which diffuses in an ATP-independent manner freely and bidirectionally along dsDNA. Initially characterized for its ability to contact the catalytic subunit of DNA polymerase III (Pol III), a complex, multichain enzyme responsible for most of the replicative synthesis in bacteria; Pol III exhibits 3'-5' exonuclease proofreading activity. The beta chain is required for initiation of replication as well as for processivity of DNA replication.</text>
</comment>